<dbReference type="EMBL" id="FP929132">
    <property type="protein sequence ID" value="CBX97910.1"/>
    <property type="molecule type" value="Genomic_DNA"/>
</dbReference>
<proteinExistence type="predicted"/>
<feature type="compositionally biased region" description="Polar residues" evidence="1">
    <location>
        <begin position="1"/>
        <end position="11"/>
    </location>
</feature>
<protein>
    <submittedName>
        <fullName evidence="2">Predicted protein</fullName>
    </submittedName>
</protein>
<feature type="region of interest" description="Disordered" evidence="1">
    <location>
        <begin position="1"/>
        <end position="30"/>
    </location>
</feature>
<organism evidence="3">
    <name type="scientific">Leptosphaeria maculans (strain JN3 / isolate v23.1.3 / race Av1-4-5-6-7-8)</name>
    <name type="common">Blackleg fungus</name>
    <name type="synonym">Phoma lingam</name>
    <dbReference type="NCBI Taxonomy" id="985895"/>
    <lineage>
        <taxon>Eukaryota</taxon>
        <taxon>Fungi</taxon>
        <taxon>Dikarya</taxon>
        <taxon>Ascomycota</taxon>
        <taxon>Pezizomycotina</taxon>
        <taxon>Dothideomycetes</taxon>
        <taxon>Pleosporomycetidae</taxon>
        <taxon>Pleosporales</taxon>
        <taxon>Pleosporineae</taxon>
        <taxon>Leptosphaeriaceae</taxon>
        <taxon>Plenodomus</taxon>
        <taxon>Plenodomus lingam/Leptosphaeria maculans species complex</taxon>
    </lineage>
</organism>
<evidence type="ECO:0000313" key="3">
    <source>
        <dbReference type="Proteomes" id="UP000002668"/>
    </source>
</evidence>
<keyword evidence="3" id="KW-1185">Reference proteome</keyword>
<dbReference type="Proteomes" id="UP000002668">
    <property type="component" value="Genome"/>
</dbReference>
<dbReference type="VEuPathDB" id="FungiDB:LEMA_P093190.1"/>
<sequence length="91" mass="10205">MSSNQNSQNEQFRVVEGGGRPGVNESTNNPQFWTFDTVRFKNPKPGVSQGPYKVESWVEQAGIITYTISLDPDGRVELENVQEDELEKVSS</sequence>
<dbReference type="RefSeq" id="XP_003841389.1">
    <property type="nucleotide sequence ID" value="XM_003841341.1"/>
</dbReference>
<accession>E5A2W4</accession>
<reference evidence="3" key="1">
    <citation type="journal article" date="2011" name="Nat. Commun.">
        <title>Effector diversification within compartments of the Leptosphaeria maculans genome affected by Repeat-Induced Point mutations.</title>
        <authorList>
            <person name="Rouxel T."/>
            <person name="Grandaubert J."/>
            <person name="Hane J.K."/>
            <person name="Hoede C."/>
            <person name="van de Wouw A.P."/>
            <person name="Couloux A."/>
            <person name="Dominguez V."/>
            <person name="Anthouard V."/>
            <person name="Bally P."/>
            <person name="Bourras S."/>
            <person name="Cozijnsen A.J."/>
            <person name="Ciuffetti L.M."/>
            <person name="Degrave A."/>
            <person name="Dilmaghani A."/>
            <person name="Duret L."/>
            <person name="Fudal I."/>
            <person name="Goodwin S.B."/>
            <person name="Gout L."/>
            <person name="Glaser N."/>
            <person name="Linglin J."/>
            <person name="Kema G.H.J."/>
            <person name="Lapalu N."/>
            <person name="Lawrence C.B."/>
            <person name="May K."/>
            <person name="Meyer M."/>
            <person name="Ollivier B."/>
            <person name="Poulain J."/>
            <person name="Schoch C.L."/>
            <person name="Simon A."/>
            <person name="Spatafora J.W."/>
            <person name="Stachowiak A."/>
            <person name="Turgeon B.G."/>
            <person name="Tyler B.M."/>
            <person name="Vincent D."/>
            <person name="Weissenbach J."/>
            <person name="Amselem J."/>
            <person name="Quesneville H."/>
            <person name="Oliver R.P."/>
            <person name="Wincker P."/>
            <person name="Balesdent M.-H."/>
            <person name="Howlett B.J."/>
        </authorList>
    </citation>
    <scope>NUCLEOTIDE SEQUENCE [LARGE SCALE GENOMIC DNA]</scope>
    <source>
        <strain evidence="3">JN3 / isolate v23.1.3 / race Av1-4-5-6-7-8</strain>
    </source>
</reference>
<evidence type="ECO:0000256" key="1">
    <source>
        <dbReference type="SAM" id="MobiDB-lite"/>
    </source>
</evidence>
<dbReference type="InParanoid" id="E5A2W4"/>
<dbReference type="HOGENOM" id="CLU_2427422_0_0_1"/>
<name>E5A2W4_LEPMJ</name>
<dbReference type="GeneID" id="13281475"/>
<dbReference type="AlphaFoldDB" id="E5A2W4"/>
<evidence type="ECO:0000313" key="2">
    <source>
        <dbReference type="EMBL" id="CBX97910.1"/>
    </source>
</evidence>
<gene>
    <name evidence="2" type="ORF">LEMA_P093190.1</name>
</gene>